<dbReference type="Proteomes" id="UP000001933">
    <property type="component" value="Chromosome"/>
</dbReference>
<name>Q2LQ70_SYNAS</name>
<gene>
    <name evidence="1" type="ORF">SYN_01271</name>
</gene>
<dbReference type="EMBL" id="CP000252">
    <property type="protein sequence ID" value="ABC76147.1"/>
    <property type="molecule type" value="Genomic_DNA"/>
</dbReference>
<organism evidence="1 2">
    <name type="scientific">Syntrophus aciditrophicus (strain SB)</name>
    <dbReference type="NCBI Taxonomy" id="56780"/>
    <lineage>
        <taxon>Bacteria</taxon>
        <taxon>Pseudomonadati</taxon>
        <taxon>Thermodesulfobacteriota</taxon>
        <taxon>Syntrophia</taxon>
        <taxon>Syntrophales</taxon>
        <taxon>Syntrophaceae</taxon>
        <taxon>Syntrophus</taxon>
    </lineage>
</organism>
<dbReference type="STRING" id="56780.SYN_01271"/>
<protein>
    <submittedName>
        <fullName evidence="1">Hypothetical cytosolic protein</fullName>
    </submittedName>
</protein>
<dbReference type="HOGENOM" id="CLU_2756368_0_0_7"/>
<sequence length="70" mass="8214">MPLQESGRNHPNLKNNLHHVDKKKLKTPLGIVYVSCTPECRFMQKFYDHADLIDSFIKNPDKASYFFPYS</sequence>
<dbReference type="InParanoid" id="Q2LQ70"/>
<evidence type="ECO:0000313" key="1">
    <source>
        <dbReference type="EMBL" id="ABC76147.1"/>
    </source>
</evidence>
<reference evidence="1 2" key="1">
    <citation type="journal article" date="2007" name="Proc. Natl. Acad. Sci. U.S.A.">
        <title>The genome of Syntrophus aciditrophicus: life at the thermodynamic limit of microbial growth.</title>
        <authorList>
            <person name="McInerney M.J."/>
            <person name="Rohlin L."/>
            <person name="Mouttaki H."/>
            <person name="Kim U."/>
            <person name="Krupp R.S."/>
            <person name="Rios-Hernandez L."/>
            <person name="Sieber J."/>
            <person name="Struchtemeyer C.G."/>
            <person name="Bhattacharyya A."/>
            <person name="Campbell J.W."/>
            <person name="Gunsalus R.P."/>
        </authorList>
    </citation>
    <scope>NUCLEOTIDE SEQUENCE [LARGE SCALE GENOMIC DNA]</scope>
    <source>
        <strain evidence="1 2">SB</strain>
    </source>
</reference>
<dbReference type="AlphaFoldDB" id="Q2LQ70"/>
<keyword evidence="2" id="KW-1185">Reference proteome</keyword>
<proteinExistence type="predicted"/>
<accession>Q2LQ70</accession>
<dbReference type="KEGG" id="sat:SYN_01271"/>
<evidence type="ECO:0000313" key="2">
    <source>
        <dbReference type="Proteomes" id="UP000001933"/>
    </source>
</evidence>